<dbReference type="AlphaFoldDB" id="A0A239J7X0"/>
<dbReference type="InterPro" id="IPR029063">
    <property type="entry name" value="SAM-dependent_MTases_sf"/>
</dbReference>
<reference evidence="3" key="1">
    <citation type="submission" date="2017-06" db="EMBL/GenBank/DDBJ databases">
        <authorList>
            <person name="Varghese N."/>
            <person name="Submissions S."/>
        </authorList>
    </citation>
    <scope>NUCLEOTIDE SEQUENCE [LARGE SCALE GENOMIC DNA]</scope>
    <source>
        <strain evidence="3">DSM 46839</strain>
    </source>
</reference>
<evidence type="ECO:0000256" key="1">
    <source>
        <dbReference type="SAM" id="MobiDB-lite"/>
    </source>
</evidence>
<dbReference type="GO" id="GO:0032259">
    <property type="term" value="P:methylation"/>
    <property type="evidence" value="ECO:0007669"/>
    <property type="project" value="UniProtKB-KW"/>
</dbReference>
<evidence type="ECO:0000313" key="3">
    <source>
        <dbReference type="Proteomes" id="UP000198373"/>
    </source>
</evidence>
<keyword evidence="3" id="KW-1185">Reference proteome</keyword>
<sequence>MEQSVVHSPGRAADPSPQPRDPAVAGDLRAYLLGGSADGPPEGGRRLARRLRGLLGPGTRHGLKMLGTRLAAPGSARRLRQLHDSGAPLLLNLGSGTYNVPGWVNIDLWGWHAAWGVHPDVVWDLRRPLPLPDGAVDAVFMEHVLEHLPAREGLGALEQCHRLLRPGGVLRLSVPDFGRYARSYVAAATGTGEDVAFLTQERPGRPTPLMAVSEVVYHHGHVSVWDAETLAALMRCAGFEHVTRRAYRDTDLSPVPDSPERLGESLYMEGIRAGSPDASS</sequence>
<dbReference type="Gene3D" id="3.40.50.150">
    <property type="entry name" value="Vaccinia Virus protein VP39"/>
    <property type="match status" value="1"/>
</dbReference>
<keyword evidence="2" id="KW-0489">Methyltransferase</keyword>
<keyword evidence="2" id="KW-0808">Transferase</keyword>
<dbReference type="EMBL" id="FZOO01000013">
    <property type="protein sequence ID" value="SNT01598.1"/>
    <property type="molecule type" value="Genomic_DNA"/>
</dbReference>
<feature type="region of interest" description="Disordered" evidence="1">
    <location>
        <begin position="250"/>
        <end position="280"/>
    </location>
</feature>
<dbReference type="CDD" id="cd02440">
    <property type="entry name" value="AdoMet_MTases"/>
    <property type="match status" value="1"/>
</dbReference>
<proteinExistence type="predicted"/>
<feature type="region of interest" description="Disordered" evidence="1">
    <location>
        <begin position="1"/>
        <end position="24"/>
    </location>
</feature>
<name>A0A239J7X0_9ACTN</name>
<dbReference type="Proteomes" id="UP000198373">
    <property type="component" value="Unassembled WGS sequence"/>
</dbReference>
<organism evidence="2 3">
    <name type="scientific">Geodermatophilus pulveris</name>
    <dbReference type="NCBI Taxonomy" id="1564159"/>
    <lineage>
        <taxon>Bacteria</taxon>
        <taxon>Bacillati</taxon>
        <taxon>Actinomycetota</taxon>
        <taxon>Actinomycetes</taxon>
        <taxon>Geodermatophilales</taxon>
        <taxon>Geodermatophilaceae</taxon>
        <taxon>Geodermatophilus</taxon>
    </lineage>
</organism>
<evidence type="ECO:0000313" key="2">
    <source>
        <dbReference type="EMBL" id="SNT01598.1"/>
    </source>
</evidence>
<dbReference type="SUPFAM" id="SSF53335">
    <property type="entry name" value="S-adenosyl-L-methionine-dependent methyltransferases"/>
    <property type="match status" value="1"/>
</dbReference>
<dbReference type="Pfam" id="PF13489">
    <property type="entry name" value="Methyltransf_23"/>
    <property type="match status" value="1"/>
</dbReference>
<protein>
    <submittedName>
        <fullName evidence="2">Methyltransferase domain-containing protein</fullName>
    </submittedName>
</protein>
<dbReference type="GO" id="GO:0008168">
    <property type="term" value="F:methyltransferase activity"/>
    <property type="evidence" value="ECO:0007669"/>
    <property type="project" value="UniProtKB-KW"/>
</dbReference>
<accession>A0A239J7X0</accession>
<gene>
    <name evidence="2" type="ORF">SAMN06893096_11324</name>
</gene>
<dbReference type="RefSeq" id="WP_179224733.1">
    <property type="nucleotide sequence ID" value="NZ_FZOO01000013.1"/>
</dbReference>